<dbReference type="GO" id="GO:0008168">
    <property type="term" value="F:methyltransferase activity"/>
    <property type="evidence" value="ECO:0007669"/>
    <property type="project" value="UniProtKB-KW"/>
</dbReference>
<dbReference type="Gene3D" id="3.40.50.150">
    <property type="entry name" value="Vaccinia Virus protein VP39"/>
    <property type="match status" value="1"/>
</dbReference>
<dbReference type="SUPFAM" id="SSF53335">
    <property type="entry name" value="S-adenosyl-L-methionine-dependent methyltransferases"/>
    <property type="match status" value="1"/>
</dbReference>
<evidence type="ECO:0000256" key="1">
    <source>
        <dbReference type="ARBA" id="ARBA00022603"/>
    </source>
</evidence>
<reference evidence="4 5" key="1">
    <citation type="journal article" date="2015" name="Nature">
        <title>rRNA introns, odd ribosomes, and small enigmatic genomes across a large radiation of phyla.</title>
        <authorList>
            <person name="Brown C.T."/>
            <person name="Hug L.A."/>
            <person name="Thomas B.C."/>
            <person name="Sharon I."/>
            <person name="Castelle C.J."/>
            <person name="Singh A."/>
            <person name="Wilkins M.J."/>
            <person name="Williams K.H."/>
            <person name="Banfield J.F."/>
        </authorList>
    </citation>
    <scope>NUCLEOTIDE SEQUENCE [LARGE SCALE GENOMIC DNA]</scope>
</reference>
<comment type="caution">
    <text evidence="4">The sequence shown here is derived from an EMBL/GenBank/DDBJ whole genome shotgun (WGS) entry which is preliminary data.</text>
</comment>
<name>A0A0G1UMA4_9BACT</name>
<feature type="domain" description="Methyltransferase" evidence="3">
    <location>
        <begin position="46"/>
        <end position="136"/>
    </location>
</feature>
<evidence type="ECO:0000313" key="4">
    <source>
        <dbReference type="EMBL" id="KKU95352.1"/>
    </source>
</evidence>
<evidence type="ECO:0000259" key="3">
    <source>
        <dbReference type="Pfam" id="PF13649"/>
    </source>
</evidence>
<dbReference type="CDD" id="cd02440">
    <property type="entry name" value="AdoMet_MTases"/>
    <property type="match status" value="1"/>
</dbReference>
<dbReference type="EMBL" id="LCPJ01000020">
    <property type="protein sequence ID" value="KKU95352.1"/>
    <property type="molecule type" value="Genomic_DNA"/>
</dbReference>
<proteinExistence type="predicted"/>
<sequence>MSDDHVKNTIAVYDAMADKYAKKLNDYAPLPEREKFISFLPNHARILDVGCGPGRDCEYFIKQGFEVVGVDLSDKLLDIAKQRVPQASFYKLDLRSLVFHPNSFDGIWACASLLHLKREEVPAVLSIFYALLKPTGILFVLVKEDSGEADVTEELSSQLSRHFTYFRRKELKIKLKDVGFEVEELYSYNEKDRGSDHRDLCWISSISRKP</sequence>
<evidence type="ECO:0000313" key="5">
    <source>
        <dbReference type="Proteomes" id="UP000034661"/>
    </source>
</evidence>
<dbReference type="GO" id="GO:0032259">
    <property type="term" value="P:methylation"/>
    <property type="evidence" value="ECO:0007669"/>
    <property type="project" value="UniProtKB-KW"/>
</dbReference>
<dbReference type="InterPro" id="IPR029063">
    <property type="entry name" value="SAM-dependent_MTases_sf"/>
</dbReference>
<accession>A0A0G1UMA4</accession>
<keyword evidence="1" id="KW-0489">Methyltransferase</keyword>
<gene>
    <name evidence="4" type="ORF">UY27_C0020G0004</name>
</gene>
<evidence type="ECO:0000256" key="2">
    <source>
        <dbReference type="ARBA" id="ARBA00022679"/>
    </source>
</evidence>
<dbReference type="PANTHER" id="PTHR43861">
    <property type="entry name" value="TRANS-ACONITATE 2-METHYLTRANSFERASE-RELATED"/>
    <property type="match status" value="1"/>
</dbReference>
<keyword evidence="2" id="KW-0808">Transferase</keyword>
<protein>
    <recommendedName>
        <fullName evidence="3">Methyltransferase domain-containing protein</fullName>
    </recommendedName>
</protein>
<dbReference type="PANTHER" id="PTHR43861:SF1">
    <property type="entry name" value="TRANS-ACONITATE 2-METHYLTRANSFERASE"/>
    <property type="match status" value="1"/>
</dbReference>
<dbReference type="Proteomes" id="UP000034661">
    <property type="component" value="Unassembled WGS sequence"/>
</dbReference>
<dbReference type="InterPro" id="IPR041698">
    <property type="entry name" value="Methyltransf_25"/>
</dbReference>
<organism evidence="4 5">
    <name type="scientific">Candidatus Gottesmanbacteria bacterium GW2011_GWA1_48_13</name>
    <dbReference type="NCBI Taxonomy" id="1618439"/>
    <lineage>
        <taxon>Bacteria</taxon>
        <taxon>Candidatus Gottesmaniibacteriota</taxon>
    </lineage>
</organism>
<dbReference type="Pfam" id="PF13649">
    <property type="entry name" value="Methyltransf_25"/>
    <property type="match status" value="1"/>
</dbReference>
<dbReference type="AlphaFoldDB" id="A0A0G1UMA4"/>